<keyword evidence="8 18" id="KW-1114">Inhibition of host interferon signaling pathway by virus</keyword>
<dbReference type="GO" id="GO:0039502">
    <property type="term" value="P:symbiont-mediated suppression of host type I interferon-mediated signaling pathway"/>
    <property type="evidence" value="ECO:0007669"/>
    <property type="project" value="UniProtKB-UniRule"/>
</dbReference>
<comment type="subcellular location">
    <subcellularLocation>
        <location evidence="18">Host cytoplasm</location>
    </subcellularLocation>
    <subcellularLocation>
        <location evidence="18">Host nucleus</location>
    </subcellularLocation>
    <text evidence="18">Predominantly found in the host nucleus.</text>
</comment>
<keyword evidence="2 18" id="KW-0244">Early protein</keyword>
<comment type="PTM">
    <text evidence="18">Highly phosphorylated.</text>
</comment>
<evidence type="ECO:0000256" key="15">
    <source>
        <dbReference type="ARBA" id="ARBA00023258"/>
    </source>
</evidence>
<evidence type="ECO:0000256" key="6">
    <source>
        <dbReference type="ARBA" id="ARBA00022723"/>
    </source>
</evidence>
<evidence type="ECO:0000256" key="2">
    <source>
        <dbReference type="ARBA" id="ARBA00022518"/>
    </source>
</evidence>
<evidence type="ECO:0000256" key="19">
    <source>
        <dbReference type="PIRNR" id="PIRNR003407"/>
    </source>
</evidence>
<dbReference type="GO" id="GO:0003677">
    <property type="term" value="F:DNA binding"/>
    <property type="evidence" value="ECO:0007669"/>
    <property type="project" value="UniProtKB-UniRule"/>
</dbReference>
<keyword evidence="11 18" id="KW-0238">DNA-binding</keyword>
<gene>
    <name evidence="18" type="primary">E7</name>
</gene>
<dbReference type="Pfam" id="PF00527">
    <property type="entry name" value="E7"/>
    <property type="match status" value="1"/>
</dbReference>
<keyword evidence="10 18" id="KW-0805">Transcription regulation</keyword>
<dbReference type="GO" id="GO:0019904">
    <property type="term" value="F:protein domain specific binding"/>
    <property type="evidence" value="ECO:0007669"/>
    <property type="project" value="UniProtKB-UniRule"/>
</dbReference>
<keyword evidence="13 18" id="KW-0804">Transcription</keyword>
<keyword evidence="14 18" id="KW-1035">Host cytoplasm</keyword>
<proteinExistence type="inferred from homology"/>
<comment type="subunit">
    <text evidence="18">Homodimer. Homooligomer. Interacts with host RB1; this interaction induces dissociation of RB1-E2F1 complex thereby disrupting RB1 activity. Interacts with host EP300; this interaction represses EP300 transcriptional activity. Interacts with protein E2; this interaction inhibits E7 oncogenic activity. Interacts with host TMEM173/STING; this interaction impairs the ability of TMEM173/STING to sense cytosolic DNA and promote the production of type I interferon (IFN-alpha and IFN-beta).</text>
</comment>
<organism evidence="20">
    <name type="scientific">Human papillomavirus</name>
    <dbReference type="NCBI Taxonomy" id="10566"/>
    <lineage>
        <taxon>Viruses</taxon>
        <taxon>Monodnaviria</taxon>
        <taxon>Shotokuvirae</taxon>
        <taxon>Cossaviricota</taxon>
        <taxon>Papovaviricetes</taxon>
        <taxon>Zurhausenvirales</taxon>
        <taxon>Papillomaviridae</taxon>
    </lineage>
</organism>
<evidence type="ECO:0000256" key="1">
    <source>
        <dbReference type="ARBA" id="ARBA00022504"/>
    </source>
</evidence>
<evidence type="ECO:0000256" key="18">
    <source>
        <dbReference type="HAMAP-Rule" id="MF_04004"/>
    </source>
</evidence>
<keyword evidence="16 18" id="KW-0899">Viral immunoevasion</keyword>
<evidence type="ECO:0000313" key="20">
    <source>
        <dbReference type="EMBL" id="AYA94809.1"/>
    </source>
</evidence>
<dbReference type="Gene3D" id="3.30.160.330">
    <property type="match status" value="1"/>
</dbReference>
<dbReference type="HAMAP" id="MF_04004">
    <property type="entry name" value="PPV_E7"/>
    <property type="match status" value="1"/>
</dbReference>
<keyword evidence="17 18" id="KW-1078">G1/S host cell cycle checkpoint dysregulation by virus</keyword>
<evidence type="ECO:0000256" key="17">
    <source>
        <dbReference type="ARBA" id="ARBA00023309"/>
    </source>
</evidence>
<comment type="caution">
    <text evidence="18">Lacks conserved residue(s) required for the propagation of feature annotation.</text>
</comment>
<keyword evidence="12 18" id="KW-0010">Activator</keyword>
<comment type="function">
    <text evidence="18">Plays a role in viral genome replication by driving entry of quiescent cells into the cell cycle. Stimulation of progression from G1 to S phase allows the virus to efficiently use the cellular DNA replicating machinery to achieve viral genome replication. E7 protein has both transforming and trans-activating activities. Induces the disassembly of the E2F1 transcription factor from RB1, with subsequent transcriptional activation of E2F1-regulated S-phase genes. Interferes with host histone deacetylation mediated by HDAC1 and HDAC2, leading to transcription activation. Plays also a role in the inhibition of both antiviral and antiproliferative functions of host interferon alpha. Interaction with host TMEM173/STING impairs the ability of TMEM173/STING to sense cytosolic DNA and promote the production of type I interferon (IFN-alpha and IFN-beta).</text>
</comment>
<comment type="domain">
    <text evidence="18">The E7 terminal domain is an intrinsically disordered domain, whose flexibility and conformational transitions confer target adaptability to the oncoprotein. It allows adaptation to a variety of protein targets and exposes the PEST degradation sequence that regulates its turnover in the cell.</text>
</comment>
<reference evidence="20" key="1">
    <citation type="journal article" date="2018" name="Nat. Med.">
        <title>Expanded skin virome in DOCK8-deficient patients.</title>
        <authorList>
            <consortium name="NISC Comparative Sequencing Program"/>
            <person name="Tirosh O."/>
            <person name="Conlan S."/>
            <person name="Deming C."/>
            <person name="Lee-Lin S.Q."/>
            <person name="Huang X."/>
            <person name="Su H.C."/>
            <person name="Freeman A.F."/>
            <person name="Segre J.A."/>
            <person name="Kong H.H."/>
        </authorList>
    </citation>
    <scope>NUCLEOTIDE SEQUENCE</scope>
    <source>
        <strain evidence="20">HPV-mSK_103</strain>
    </source>
</reference>
<comment type="similarity">
    <text evidence="18 19">Belongs to the papillomaviridae E7 protein family.</text>
</comment>
<keyword evidence="1 18" id="KW-1121">Modulation of host cell cycle by virus</keyword>
<evidence type="ECO:0000256" key="5">
    <source>
        <dbReference type="ARBA" id="ARBA00022632"/>
    </source>
</evidence>
<keyword evidence="9 18" id="KW-0862">Zinc</keyword>
<feature type="zinc finger region" evidence="18">
    <location>
        <begin position="48"/>
        <end position="84"/>
    </location>
</feature>
<dbReference type="GO" id="GO:0052170">
    <property type="term" value="P:symbiont-mediated suppression of host innate immune response"/>
    <property type="evidence" value="ECO:0007669"/>
    <property type="project" value="UniProtKB-KW"/>
</dbReference>
<keyword evidence="4 18" id="KW-0945">Host-virus interaction</keyword>
<keyword evidence="5 18" id="KW-1090">Inhibition of host innate immune response by virus</keyword>
<evidence type="ECO:0000256" key="7">
    <source>
        <dbReference type="ARBA" id="ARBA00022771"/>
    </source>
</evidence>
<keyword evidence="6 18" id="KW-0479">Metal-binding</keyword>
<evidence type="ECO:0000256" key="16">
    <source>
        <dbReference type="ARBA" id="ARBA00023280"/>
    </source>
</evidence>
<name>A0A385PL69_9PAPI</name>
<dbReference type="EMBL" id="MH777245">
    <property type="protein sequence ID" value="AYA94809.1"/>
    <property type="molecule type" value="Genomic_DNA"/>
</dbReference>
<dbReference type="PIRSF" id="PIRSF003407">
    <property type="entry name" value="Papvi_E7"/>
    <property type="match status" value="1"/>
</dbReference>
<dbReference type="GO" id="GO:0039645">
    <property type="term" value="P:symbiont-mediated perturbation of host cell cycle G1/S transition checkpoint"/>
    <property type="evidence" value="ECO:0007669"/>
    <property type="project" value="UniProtKB-UniRule"/>
</dbReference>
<evidence type="ECO:0000256" key="14">
    <source>
        <dbReference type="ARBA" id="ARBA00023200"/>
    </source>
</evidence>
<evidence type="ECO:0000256" key="11">
    <source>
        <dbReference type="ARBA" id="ARBA00023125"/>
    </source>
</evidence>
<dbReference type="GO" id="GO:0042025">
    <property type="term" value="C:host cell nucleus"/>
    <property type="evidence" value="ECO:0007669"/>
    <property type="project" value="UniProtKB-SubCell"/>
</dbReference>
<evidence type="ECO:0000256" key="4">
    <source>
        <dbReference type="ARBA" id="ARBA00022581"/>
    </source>
</evidence>
<dbReference type="InterPro" id="IPR000148">
    <property type="entry name" value="Papilloma_E7"/>
</dbReference>
<dbReference type="GO" id="GO:0030430">
    <property type="term" value="C:host cell cytoplasm"/>
    <property type="evidence" value="ECO:0007669"/>
    <property type="project" value="UniProtKB-SubCell"/>
</dbReference>
<dbReference type="GO" id="GO:0003700">
    <property type="term" value="F:DNA-binding transcription factor activity"/>
    <property type="evidence" value="ECO:0007669"/>
    <property type="project" value="UniProtKB-UniRule"/>
</dbReference>
<dbReference type="SUPFAM" id="SSF161234">
    <property type="entry name" value="E7 C-terminal domain-like"/>
    <property type="match status" value="1"/>
</dbReference>
<evidence type="ECO:0000256" key="3">
    <source>
        <dbReference type="ARBA" id="ARBA00022562"/>
    </source>
</evidence>
<accession>A0A385PL69</accession>
<evidence type="ECO:0000256" key="8">
    <source>
        <dbReference type="ARBA" id="ARBA00022830"/>
    </source>
</evidence>
<evidence type="ECO:0000256" key="9">
    <source>
        <dbReference type="ARBA" id="ARBA00022833"/>
    </source>
</evidence>
<keyword evidence="3 18" id="KW-1048">Host nucleus</keyword>
<sequence>MRGEKATIPDIELEELVLPSSLLSDESLSPDETPEEVELSHYRIDSVCVNCTANIRLCVRASVTAIRLFHQLLLLDLHLLCPGCSRNSRNGRT</sequence>
<feature type="short sequence motif" description="Nuclear export signal" evidence="18">
    <location>
        <begin position="66"/>
        <end position="74"/>
    </location>
</feature>
<keyword evidence="7 18" id="KW-0863">Zinc-finger</keyword>
<evidence type="ECO:0000256" key="12">
    <source>
        <dbReference type="ARBA" id="ARBA00023159"/>
    </source>
</evidence>
<evidence type="ECO:0000256" key="10">
    <source>
        <dbReference type="ARBA" id="ARBA00023015"/>
    </source>
</evidence>
<dbReference type="GO" id="GO:0006351">
    <property type="term" value="P:DNA-templated transcription"/>
    <property type="evidence" value="ECO:0007669"/>
    <property type="project" value="UniProtKB-UniRule"/>
</dbReference>
<comment type="function">
    <text evidence="19">E7 protein has both transforming and trans-activating activities.</text>
</comment>
<keyword evidence="15" id="KW-0922">Interferon antiviral system evasion</keyword>
<protein>
    <recommendedName>
        <fullName evidence="18 19">Protein E7</fullName>
    </recommendedName>
</protein>
<evidence type="ECO:0000256" key="13">
    <source>
        <dbReference type="ARBA" id="ARBA00023163"/>
    </source>
</evidence>
<dbReference type="GO" id="GO:0008270">
    <property type="term" value="F:zinc ion binding"/>
    <property type="evidence" value="ECO:0007669"/>
    <property type="project" value="UniProtKB-KW"/>
</dbReference>